<gene>
    <name evidence="1" type="ORF">ACFW88_00285</name>
</gene>
<reference evidence="1 2" key="1">
    <citation type="submission" date="2024-09" db="EMBL/GenBank/DDBJ databases">
        <title>The Natural Products Discovery Center: Release of the First 8490 Sequenced Strains for Exploring Actinobacteria Biosynthetic Diversity.</title>
        <authorList>
            <person name="Kalkreuter E."/>
            <person name="Kautsar S.A."/>
            <person name="Yang D."/>
            <person name="Bader C.D."/>
            <person name="Teijaro C.N."/>
            <person name="Fluegel L."/>
            <person name="Davis C.M."/>
            <person name="Simpson J.R."/>
            <person name="Lauterbach L."/>
            <person name="Steele A.D."/>
            <person name="Gui C."/>
            <person name="Meng S."/>
            <person name="Li G."/>
            <person name="Viehrig K."/>
            <person name="Ye F."/>
            <person name="Su P."/>
            <person name="Kiefer A.F."/>
            <person name="Nichols A."/>
            <person name="Cepeda A.J."/>
            <person name="Yan W."/>
            <person name="Fan B."/>
            <person name="Jiang Y."/>
            <person name="Adhikari A."/>
            <person name="Zheng C.-J."/>
            <person name="Schuster L."/>
            <person name="Cowan T.M."/>
            <person name="Smanski M.J."/>
            <person name="Chevrette M.G."/>
            <person name="De Carvalho L.P.S."/>
            <person name="Shen B."/>
        </authorList>
    </citation>
    <scope>NUCLEOTIDE SEQUENCE [LARGE SCALE GENOMIC DNA]</scope>
    <source>
        <strain evidence="1 2">NPDC059500</strain>
    </source>
</reference>
<proteinExistence type="predicted"/>
<sequence>MADEVKLTAWEKAAIVRLEIRGVRRAAAGIVNQPDIDRQIARIKERAAKRAKRGK</sequence>
<dbReference type="InterPro" id="IPR046224">
    <property type="entry name" value="DUF6257"/>
</dbReference>
<dbReference type="RefSeq" id="WP_381839070.1">
    <property type="nucleotide sequence ID" value="NZ_JBHYTS010000001.1"/>
</dbReference>
<dbReference type="EMBL" id="JBHYTS010000001">
    <property type="protein sequence ID" value="MFE1748989.1"/>
    <property type="molecule type" value="Genomic_DNA"/>
</dbReference>
<keyword evidence="2" id="KW-1185">Reference proteome</keyword>
<evidence type="ECO:0000313" key="2">
    <source>
        <dbReference type="Proteomes" id="UP001599756"/>
    </source>
</evidence>
<name>A0ABW6GX94_9ACTN</name>
<protein>
    <submittedName>
        <fullName evidence="1">DUF6257 family protein</fullName>
    </submittedName>
</protein>
<dbReference type="Proteomes" id="UP001599756">
    <property type="component" value="Unassembled WGS sequence"/>
</dbReference>
<organism evidence="1 2">
    <name type="scientific">Streptomyces anandii</name>
    <dbReference type="NCBI Taxonomy" id="285454"/>
    <lineage>
        <taxon>Bacteria</taxon>
        <taxon>Bacillati</taxon>
        <taxon>Actinomycetota</taxon>
        <taxon>Actinomycetes</taxon>
        <taxon>Kitasatosporales</taxon>
        <taxon>Streptomycetaceae</taxon>
        <taxon>Streptomyces</taxon>
    </lineage>
</organism>
<evidence type="ECO:0000313" key="1">
    <source>
        <dbReference type="EMBL" id="MFE1748989.1"/>
    </source>
</evidence>
<dbReference type="Pfam" id="PF19771">
    <property type="entry name" value="DUF6257"/>
    <property type="match status" value="1"/>
</dbReference>
<accession>A0ABW6GX94</accession>
<comment type="caution">
    <text evidence="1">The sequence shown here is derived from an EMBL/GenBank/DDBJ whole genome shotgun (WGS) entry which is preliminary data.</text>
</comment>